<feature type="region of interest" description="Disordered" evidence="1">
    <location>
        <begin position="231"/>
        <end position="309"/>
    </location>
</feature>
<dbReference type="AlphaFoldDB" id="A0A0X3P3N6"/>
<feature type="region of interest" description="Disordered" evidence="1">
    <location>
        <begin position="147"/>
        <end position="168"/>
    </location>
</feature>
<evidence type="ECO:0000313" key="2">
    <source>
        <dbReference type="EMBL" id="JAP46594.1"/>
    </source>
</evidence>
<organism evidence="2">
    <name type="scientific">Schistocephalus solidus</name>
    <name type="common">Tapeworm</name>
    <dbReference type="NCBI Taxonomy" id="70667"/>
    <lineage>
        <taxon>Eukaryota</taxon>
        <taxon>Metazoa</taxon>
        <taxon>Spiralia</taxon>
        <taxon>Lophotrochozoa</taxon>
        <taxon>Platyhelminthes</taxon>
        <taxon>Cestoda</taxon>
        <taxon>Eucestoda</taxon>
        <taxon>Diphyllobothriidea</taxon>
        <taxon>Diphyllobothriidae</taxon>
        <taxon>Schistocephalus</taxon>
    </lineage>
</organism>
<evidence type="ECO:0000256" key="1">
    <source>
        <dbReference type="SAM" id="MobiDB-lite"/>
    </source>
</evidence>
<accession>A0A0X3P3N6</accession>
<name>A0A0X3P3N6_SCHSO</name>
<feature type="compositionally biased region" description="Polar residues" evidence="1">
    <location>
        <begin position="249"/>
        <end position="259"/>
    </location>
</feature>
<protein>
    <submittedName>
        <fullName evidence="2">Uncharacterized protein</fullName>
    </submittedName>
</protein>
<reference evidence="2" key="1">
    <citation type="submission" date="2016-01" db="EMBL/GenBank/DDBJ databases">
        <title>Reference transcriptome for the parasite Schistocephalus solidus: insights into the molecular evolution of parasitism.</title>
        <authorList>
            <person name="Hebert F.O."/>
            <person name="Grambauer S."/>
            <person name="Barber I."/>
            <person name="Landry C.R."/>
            <person name="Aubin-Horth N."/>
        </authorList>
    </citation>
    <scope>NUCLEOTIDE SEQUENCE</scope>
</reference>
<proteinExistence type="predicted"/>
<sequence>MGRLPISRWYTRKQKHEDKVEREELDISSERGKTHEFSRLFSHFRRKTGRRTNTSNNQKQERPESALGWMRNTIRSCRPVARSGRYAEERWAPNSSLEQSRTLEPYRMLEESFATEDLSETSDLIDIHFIISDNLLTEAWTVSKAPKPMEGGCMDRSQDVQIASPRSRRLRGTNSISWLSAGQVANESVGTQGDLEPPSFRSIEFIPPYQGFEGNERTEEDLHEHFLPNCRSIQSCNPRPHPRGRSRPMDSSITPTQSCHPAYESTPRPQKSRRSRALRAPNSPLSREKPHSARRTPVQVPKTSRRCRAEALSSPKYIEQPIRSPVYIKFPSNRSAGRSPETATEYTQSMSRAHAVAQMRFLQNAYVTTAVTGVSYAVCQGKDWLRIERRRFYMATLDRKHRRSFKRSPALMVPSLVLGKPLSYKEIDNHAPFVSTSPHRASDKAHLYVERCTQYEDTELEVLTRREDRKLSYSQLIEINVGDKRSQECKRGSASDGGVEVKNRSTSYNEIGTELVPAKHSQAMHRSVYWMYVPLKPVDSQHNLECRCIQGHQMCTCTTNCDLAQTWEAELKT</sequence>
<dbReference type="EMBL" id="GEEE01016631">
    <property type="protein sequence ID" value="JAP46594.1"/>
    <property type="molecule type" value="Transcribed_RNA"/>
</dbReference>
<gene>
    <name evidence="2" type="ORF">TR144094</name>
</gene>